<protein>
    <submittedName>
        <fullName evidence="3">DUF928 domain-containing protein</fullName>
    </submittedName>
</protein>
<dbReference type="Proteomes" id="UP000604661">
    <property type="component" value="Unassembled WGS sequence"/>
</dbReference>
<accession>A0ABR8ET83</accession>
<dbReference type="RefSeq" id="WP_190892041.1">
    <property type="nucleotide sequence ID" value="NZ_JACJTE010000009.1"/>
</dbReference>
<feature type="region of interest" description="Disordered" evidence="1">
    <location>
        <begin position="41"/>
        <end position="65"/>
    </location>
</feature>
<comment type="caution">
    <text evidence="3">The sequence shown here is derived from an EMBL/GenBank/DDBJ whole genome shotgun (WGS) entry which is preliminary data.</text>
</comment>
<sequence>MKWIKPSLYFVAFSLPLCLLSALTAQVQAQSDHSNKTWQISQTFKPPQRGKPPASAGGSTRGGSCITGKKLVTPLIPPDKLGLTFAQRPTFFWYVPPSKVKTAKFLLLAEDQNVFYETSFTLPNKPGIVSFKLPDSAPALAVGKTYHWYLTIVCDAQDSSENPTVDGWVERTQPGAPLSEALAKANLYKFPSIYAEAGIWHEALTSLAQLRRTEPNNLKARLDWRQFFKSVGLSAIASEPLIDCCTSKNSPPN</sequence>
<proteinExistence type="predicted"/>
<dbReference type="Pfam" id="PF06051">
    <property type="entry name" value="DUF928"/>
    <property type="match status" value="1"/>
</dbReference>
<feature type="chain" id="PRO_5045793133" evidence="2">
    <location>
        <begin position="30"/>
        <end position="253"/>
    </location>
</feature>
<dbReference type="InterPro" id="IPR010328">
    <property type="entry name" value="DUF928"/>
</dbReference>
<evidence type="ECO:0000313" key="4">
    <source>
        <dbReference type="Proteomes" id="UP000604661"/>
    </source>
</evidence>
<reference evidence="3 4" key="1">
    <citation type="journal article" date="2020" name="ISME J.">
        <title>Comparative genomics reveals insights into cyanobacterial evolution and habitat adaptation.</title>
        <authorList>
            <person name="Chen M.Y."/>
            <person name="Teng W.K."/>
            <person name="Zhao L."/>
            <person name="Hu C.X."/>
            <person name="Zhou Y.K."/>
            <person name="Han B.P."/>
            <person name="Song L.R."/>
            <person name="Shu W.S."/>
        </authorList>
    </citation>
    <scope>NUCLEOTIDE SEQUENCE [LARGE SCALE GENOMIC DNA]</scope>
    <source>
        <strain evidence="3 4">FACHB-391</strain>
    </source>
</reference>
<evidence type="ECO:0000256" key="1">
    <source>
        <dbReference type="SAM" id="MobiDB-lite"/>
    </source>
</evidence>
<name>A0ABR8ET83_NOSLI</name>
<evidence type="ECO:0000256" key="2">
    <source>
        <dbReference type="SAM" id="SignalP"/>
    </source>
</evidence>
<keyword evidence="2" id="KW-0732">Signal</keyword>
<keyword evidence="4" id="KW-1185">Reference proteome</keyword>
<gene>
    <name evidence="3" type="ORF">H6G95_11095</name>
</gene>
<feature type="signal peptide" evidence="2">
    <location>
        <begin position="1"/>
        <end position="29"/>
    </location>
</feature>
<dbReference type="EMBL" id="JACJTE010000009">
    <property type="protein sequence ID" value="MBD2561153.1"/>
    <property type="molecule type" value="Genomic_DNA"/>
</dbReference>
<evidence type="ECO:0000313" key="3">
    <source>
        <dbReference type="EMBL" id="MBD2561153.1"/>
    </source>
</evidence>
<organism evidence="3 4">
    <name type="scientific">Nostoc linckia FACHB-391</name>
    <dbReference type="NCBI Taxonomy" id="2692906"/>
    <lineage>
        <taxon>Bacteria</taxon>
        <taxon>Bacillati</taxon>
        <taxon>Cyanobacteriota</taxon>
        <taxon>Cyanophyceae</taxon>
        <taxon>Nostocales</taxon>
        <taxon>Nostocaceae</taxon>
        <taxon>Nostoc</taxon>
    </lineage>
</organism>